<dbReference type="Proteomes" id="UP001500167">
    <property type="component" value="Unassembled WGS sequence"/>
</dbReference>
<dbReference type="InterPro" id="IPR002563">
    <property type="entry name" value="Flavin_Rdtase-like_dom"/>
</dbReference>
<protein>
    <submittedName>
        <fullName evidence="6">Flavin reductase</fullName>
    </submittedName>
</protein>
<keyword evidence="7" id="KW-1185">Reference proteome</keyword>
<sequence length="203" mass="22604">MMVYNENAIATFERRYRANFINSLGGFKNLVLVGTKNSDGSENLATLSSLFHLGADPALCGIILRPATMFSSTLDNILEQKWYTINHISPEFVYKAHQCSAKYPKGVSEFEQVGLTPEYLENIPVPFVQESKIKFACSFVQKTALELNGTTLIIGQIKTAFVPDNYIKDDGYIDIEEAGTVTSSGLDSYHTTSRIERLPYAKP</sequence>
<comment type="caution">
    <text evidence="6">The sequence shown here is derived from an EMBL/GenBank/DDBJ whole genome shotgun (WGS) entry which is preliminary data.</text>
</comment>
<evidence type="ECO:0000256" key="3">
    <source>
        <dbReference type="ARBA" id="ARBA00022643"/>
    </source>
</evidence>
<proteinExistence type="inferred from homology"/>
<evidence type="ECO:0000256" key="2">
    <source>
        <dbReference type="ARBA" id="ARBA00022630"/>
    </source>
</evidence>
<dbReference type="EMBL" id="BAAAZK010000007">
    <property type="protein sequence ID" value="GAA4178693.1"/>
    <property type="molecule type" value="Genomic_DNA"/>
</dbReference>
<keyword evidence="3" id="KW-0288">FMN</keyword>
<dbReference type="RefSeq" id="WP_346086716.1">
    <property type="nucleotide sequence ID" value="NZ_BAAAZK010000007.1"/>
</dbReference>
<dbReference type="Pfam" id="PF01613">
    <property type="entry name" value="Flavin_Reduct"/>
    <property type="match status" value="1"/>
</dbReference>
<accession>A0ABP8A619</accession>
<evidence type="ECO:0000256" key="4">
    <source>
        <dbReference type="ARBA" id="ARBA00038054"/>
    </source>
</evidence>
<comment type="similarity">
    <text evidence="4">Belongs to the flavoredoxin family.</text>
</comment>
<dbReference type="InterPro" id="IPR012349">
    <property type="entry name" value="Split_barrel_FMN-bd"/>
</dbReference>
<feature type="domain" description="Flavin reductase like" evidence="5">
    <location>
        <begin position="30"/>
        <end position="165"/>
    </location>
</feature>
<dbReference type="SUPFAM" id="SSF50475">
    <property type="entry name" value="FMN-binding split barrel"/>
    <property type="match status" value="1"/>
</dbReference>
<dbReference type="PANTHER" id="PTHR33798">
    <property type="entry name" value="FLAVOPROTEIN OXYGENASE"/>
    <property type="match status" value="1"/>
</dbReference>
<organism evidence="6 7">
    <name type="scientific">Sphingobacterium ginsenosidimutans</name>
    <dbReference type="NCBI Taxonomy" id="687845"/>
    <lineage>
        <taxon>Bacteria</taxon>
        <taxon>Pseudomonadati</taxon>
        <taxon>Bacteroidota</taxon>
        <taxon>Sphingobacteriia</taxon>
        <taxon>Sphingobacteriales</taxon>
        <taxon>Sphingobacteriaceae</taxon>
        <taxon>Sphingobacterium</taxon>
    </lineage>
</organism>
<reference evidence="7" key="1">
    <citation type="journal article" date="2019" name="Int. J. Syst. Evol. Microbiol.">
        <title>The Global Catalogue of Microorganisms (GCM) 10K type strain sequencing project: providing services to taxonomists for standard genome sequencing and annotation.</title>
        <authorList>
            <consortium name="The Broad Institute Genomics Platform"/>
            <consortium name="The Broad Institute Genome Sequencing Center for Infectious Disease"/>
            <person name="Wu L."/>
            <person name="Ma J."/>
        </authorList>
    </citation>
    <scope>NUCLEOTIDE SEQUENCE [LARGE SCALE GENOMIC DNA]</scope>
    <source>
        <strain evidence="7">JCM 16722</strain>
    </source>
</reference>
<dbReference type="PANTHER" id="PTHR33798:SF5">
    <property type="entry name" value="FLAVIN REDUCTASE LIKE DOMAIN-CONTAINING PROTEIN"/>
    <property type="match status" value="1"/>
</dbReference>
<gene>
    <name evidence="6" type="ORF">GCM10022218_29940</name>
</gene>
<evidence type="ECO:0000313" key="6">
    <source>
        <dbReference type="EMBL" id="GAA4178693.1"/>
    </source>
</evidence>
<evidence type="ECO:0000313" key="7">
    <source>
        <dbReference type="Proteomes" id="UP001500167"/>
    </source>
</evidence>
<dbReference type="Gene3D" id="2.30.110.10">
    <property type="entry name" value="Electron Transport, Fmn-binding Protein, Chain A"/>
    <property type="match status" value="1"/>
</dbReference>
<evidence type="ECO:0000259" key="5">
    <source>
        <dbReference type="Pfam" id="PF01613"/>
    </source>
</evidence>
<evidence type="ECO:0000256" key="1">
    <source>
        <dbReference type="ARBA" id="ARBA00001917"/>
    </source>
</evidence>
<name>A0ABP8A619_9SPHI</name>
<keyword evidence="2" id="KW-0285">Flavoprotein</keyword>
<comment type="cofactor">
    <cofactor evidence="1">
        <name>FMN</name>
        <dbReference type="ChEBI" id="CHEBI:58210"/>
    </cofactor>
</comment>